<comment type="caution">
    <text evidence="1">The sequence shown here is derived from an EMBL/GenBank/DDBJ whole genome shotgun (WGS) entry which is preliminary data.</text>
</comment>
<keyword evidence="2" id="KW-1185">Reference proteome</keyword>
<name>A0A2V4XWY2_9FLAO</name>
<sequence>MDNNYSNYSNADNGKGIVLRIANDDIIISGMFFYDNNGNTAHLSDGSEDHDEVSHIILTINPPSTDAQNSLSGTVNLSNVKFAFQNPEGGAVG</sequence>
<organism evidence="1 2">
    <name type="scientific">Winogradskyella epiphytica</name>
    <dbReference type="NCBI Taxonomy" id="262005"/>
    <lineage>
        <taxon>Bacteria</taxon>
        <taxon>Pseudomonadati</taxon>
        <taxon>Bacteroidota</taxon>
        <taxon>Flavobacteriia</taxon>
        <taxon>Flavobacteriales</taxon>
        <taxon>Flavobacteriaceae</taxon>
        <taxon>Winogradskyella</taxon>
    </lineage>
</organism>
<accession>A0A2V4XWY2</accession>
<gene>
    <name evidence="1" type="ORF">DFQ11_107106</name>
</gene>
<reference evidence="1 2" key="1">
    <citation type="submission" date="2018-06" db="EMBL/GenBank/DDBJ databases">
        <title>Genomic Encyclopedia of Type Strains, Phase III (KMG-III): the genomes of soil and plant-associated and newly described type strains.</title>
        <authorList>
            <person name="Whitman W."/>
        </authorList>
    </citation>
    <scope>NUCLEOTIDE SEQUENCE [LARGE SCALE GENOMIC DNA]</scope>
    <source>
        <strain evidence="1 2">CECT 7945</strain>
    </source>
</reference>
<dbReference type="EMBL" id="QJTD01000007">
    <property type="protein sequence ID" value="PYE80134.1"/>
    <property type="molecule type" value="Genomic_DNA"/>
</dbReference>
<evidence type="ECO:0000313" key="1">
    <source>
        <dbReference type="EMBL" id="PYE80134.1"/>
    </source>
</evidence>
<dbReference type="AlphaFoldDB" id="A0A2V4XWY2"/>
<proteinExistence type="predicted"/>
<protein>
    <submittedName>
        <fullName evidence="1">Uncharacterized protein</fullName>
    </submittedName>
</protein>
<dbReference type="Proteomes" id="UP000248054">
    <property type="component" value="Unassembled WGS sequence"/>
</dbReference>
<evidence type="ECO:0000313" key="2">
    <source>
        <dbReference type="Proteomes" id="UP000248054"/>
    </source>
</evidence>